<keyword evidence="6" id="KW-0269">Exonuclease</keyword>
<feature type="active site" description="Proton donor/acceptor" evidence="9">
    <location>
        <position position="501"/>
    </location>
</feature>
<dbReference type="GO" id="GO:0003690">
    <property type="term" value="F:double-stranded DNA binding"/>
    <property type="evidence" value="ECO:0007669"/>
    <property type="project" value="TreeGrafter"/>
</dbReference>
<feature type="active site" description="Nucleophile" evidence="9">
    <location>
        <position position="250"/>
    </location>
</feature>
<keyword evidence="5" id="KW-0378">Hydrolase</keyword>
<evidence type="ECO:0000256" key="12">
    <source>
        <dbReference type="SAM" id="MobiDB-lite"/>
    </source>
</evidence>
<evidence type="ECO:0008006" key="15">
    <source>
        <dbReference type="Google" id="ProtNLM"/>
    </source>
</evidence>
<evidence type="ECO:0000256" key="2">
    <source>
        <dbReference type="ARBA" id="ARBA00010205"/>
    </source>
</evidence>
<evidence type="ECO:0000256" key="11">
    <source>
        <dbReference type="PIRSR" id="PIRSR610347-3"/>
    </source>
</evidence>
<dbReference type="GO" id="GO:0017005">
    <property type="term" value="F:3'-tyrosyl-DNA phosphodiesterase activity"/>
    <property type="evidence" value="ECO:0007669"/>
    <property type="project" value="TreeGrafter"/>
</dbReference>
<dbReference type="GO" id="GO:0005634">
    <property type="term" value="C:nucleus"/>
    <property type="evidence" value="ECO:0007669"/>
    <property type="project" value="UniProtKB-SubCell"/>
</dbReference>
<dbReference type="Pfam" id="PF06087">
    <property type="entry name" value="Tyr-DNA_phospho"/>
    <property type="match status" value="1"/>
</dbReference>
<dbReference type="CDD" id="cd09196">
    <property type="entry name" value="PLDc_yTdp1_2"/>
    <property type="match status" value="1"/>
</dbReference>
<evidence type="ECO:0000256" key="3">
    <source>
        <dbReference type="ARBA" id="ARBA00022722"/>
    </source>
</evidence>
<keyword evidence="8" id="KW-0539">Nucleus</keyword>
<dbReference type="AlphaFoldDB" id="A0A8H7LB25"/>
<dbReference type="InterPro" id="IPR010347">
    <property type="entry name" value="Tdp1"/>
</dbReference>
<dbReference type="PANTHER" id="PTHR12415">
    <property type="entry name" value="TYROSYL-DNA PHOSPHODIESTERASE 1"/>
    <property type="match status" value="1"/>
</dbReference>
<reference evidence="13" key="1">
    <citation type="submission" date="2020-10" db="EMBL/GenBank/DDBJ databases">
        <title>The Whole-Genome Sequence of Metschnikowia persimmonesis, a Novel Endophytic Yeast Species Isolated from Medicinal Plant Diospyros kaki Thumb.</title>
        <authorList>
            <person name="Rahmat E."/>
            <person name="Kang Y."/>
        </authorList>
    </citation>
    <scope>NUCLEOTIDE SEQUENCE</scope>
    <source>
        <strain evidence="13">KIOM G15050</strain>
    </source>
</reference>
<feature type="binding site" evidence="10">
    <location>
        <position position="252"/>
    </location>
    <ligand>
        <name>substrate</name>
    </ligand>
</feature>
<evidence type="ECO:0000256" key="1">
    <source>
        <dbReference type="ARBA" id="ARBA00004123"/>
    </source>
</evidence>
<evidence type="ECO:0000256" key="10">
    <source>
        <dbReference type="PIRSR" id="PIRSR610347-2"/>
    </source>
</evidence>
<dbReference type="OrthoDB" id="47785at2759"/>
<dbReference type="SUPFAM" id="SSF56024">
    <property type="entry name" value="Phospholipase D/nuclease"/>
    <property type="match status" value="2"/>
</dbReference>
<dbReference type="GO" id="GO:0006281">
    <property type="term" value="P:DNA repair"/>
    <property type="evidence" value="ECO:0007669"/>
    <property type="project" value="UniProtKB-KW"/>
</dbReference>
<evidence type="ECO:0000313" key="14">
    <source>
        <dbReference type="Proteomes" id="UP000649328"/>
    </source>
</evidence>
<gene>
    <name evidence="13" type="ORF">HF325_003924</name>
</gene>
<dbReference type="EMBL" id="JACBPP010000005">
    <property type="protein sequence ID" value="KAF8001423.1"/>
    <property type="molecule type" value="Genomic_DNA"/>
</dbReference>
<evidence type="ECO:0000256" key="5">
    <source>
        <dbReference type="ARBA" id="ARBA00022801"/>
    </source>
</evidence>
<comment type="similarity">
    <text evidence="2">Belongs to the tyrosyl-DNA phosphodiesterase family.</text>
</comment>
<feature type="site" description="Interaction with DNA" evidence="11">
    <location>
        <position position="527"/>
    </location>
</feature>
<dbReference type="GO" id="GO:0003697">
    <property type="term" value="F:single-stranded DNA binding"/>
    <property type="evidence" value="ECO:0007669"/>
    <property type="project" value="TreeGrafter"/>
</dbReference>
<evidence type="ECO:0000313" key="13">
    <source>
        <dbReference type="EMBL" id="KAF8001423.1"/>
    </source>
</evidence>
<evidence type="ECO:0000256" key="8">
    <source>
        <dbReference type="ARBA" id="ARBA00023242"/>
    </source>
</evidence>
<evidence type="ECO:0000256" key="9">
    <source>
        <dbReference type="PIRSR" id="PIRSR610347-1"/>
    </source>
</evidence>
<feature type="compositionally biased region" description="Polar residues" evidence="12">
    <location>
        <begin position="95"/>
        <end position="107"/>
    </location>
</feature>
<dbReference type="Gene3D" id="3.30.870.10">
    <property type="entry name" value="Endonuclease Chain A"/>
    <property type="match status" value="2"/>
</dbReference>
<name>A0A8H7LB25_9ASCO</name>
<keyword evidence="7" id="KW-0234">DNA repair</keyword>
<keyword evidence="4" id="KW-0227">DNA damage</keyword>
<dbReference type="PANTHER" id="PTHR12415:SF0">
    <property type="entry name" value="TYROSYL-DNA PHOSPHODIESTERASE 1"/>
    <property type="match status" value="1"/>
</dbReference>
<comment type="caution">
    <text evidence="13">The sequence shown here is derived from an EMBL/GenBank/DDBJ whole genome shotgun (WGS) entry which is preliminary data.</text>
</comment>
<feature type="region of interest" description="Disordered" evidence="12">
    <location>
        <begin position="76"/>
        <end position="107"/>
    </location>
</feature>
<organism evidence="13 14">
    <name type="scientific">Metschnikowia pulcherrima</name>
    <dbReference type="NCBI Taxonomy" id="27326"/>
    <lineage>
        <taxon>Eukaryota</taxon>
        <taxon>Fungi</taxon>
        <taxon>Dikarya</taxon>
        <taxon>Ascomycota</taxon>
        <taxon>Saccharomycotina</taxon>
        <taxon>Pichiomycetes</taxon>
        <taxon>Metschnikowiaceae</taxon>
        <taxon>Metschnikowia</taxon>
    </lineage>
</organism>
<protein>
    <recommendedName>
        <fullName evidence="15">Tyrosyl-DNA phosphodiesterase 1</fullName>
    </recommendedName>
</protein>
<proteinExistence type="inferred from homology"/>
<evidence type="ECO:0000256" key="6">
    <source>
        <dbReference type="ARBA" id="ARBA00022839"/>
    </source>
</evidence>
<dbReference type="GO" id="GO:0004527">
    <property type="term" value="F:exonuclease activity"/>
    <property type="evidence" value="ECO:0007669"/>
    <property type="project" value="UniProtKB-KW"/>
</dbReference>
<dbReference type="Proteomes" id="UP000649328">
    <property type="component" value="Unassembled WGS sequence"/>
</dbReference>
<accession>A0A8H7LB25</accession>
<feature type="binding site" evidence="10">
    <location>
        <position position="503"/>
    </location>
    <ligand>
        <name>substrate</name>
    </ligand>
</feature>
<sequence length="599" mass="67160">MHSLGKAIPEISLVIESDRDHVFPSKNYLKEAEEARVKRRKLAAQRKEPEKSTDGSIGVAPLNYTSFSDAEIISLDSGDESNTVPPHQTGLEPNVKSSTSTSNVHQKSPNLGSAICVDSNLLSSDLEVEKEPDLYRNFFPKSYGKGPRSQIRLLCDLSEPGNDANNVDTVSLSDLIGLANLLETYQFNFSVQLPLFLTFLHENFTKHDHKIHFITGDTVFDSPDMRDAVRSKFNISDARAPLPNRFASHHTKMMVNIFENGDAEIVIMTSNLTLLDICGLTQAVWRSGKLKKGPTTTTSGKRFRFDLLRYLARYGLSVTKKLISVVEKYDFSSIDMELVASAPGIHDVQGSPLNELYGYAKFRQVLERNGLLISDTRSRHNLLAQVTSIAYPYTSQKGNVSSVFSHILCPLMFENWRKDVSPGAQLFENHQKVFNYSPKLIFPTKSDVARSNLGQVSGAALHFKYENSTIHRAQYEQTIKKYLCKWATLGNVTGREKLTPHVKYYACDNGDDWQLLKWVMVGSHNLSKQAWGYPKPKTNGLKMDIASYELSVLIPQGAQKLTPVYGADTLSDEKCTPVRFPFVVPPTPYEADDMPWSMD</sequence>
<evidence type="ECO:0000256" key="7">
    <source>
        <dbReference type="ARBA" id="ARBA00023204"/>
    </source>
</evidence>
<comment type="subcellular location">
    <subcellularLocation>
        <location evidence="1">Nucleus</location>
    </subcellularLocation>
</comment>
<keyword evidence="14" id="KW-1185">Reference proteome</keyword>
<keyword evidence="3" id="KW-0540">Nuclease</keyword>
<feature type="region of interest" description="Disordered" evidence="12">
    <location>
        <begin position="40"/>
        <end position="60"/>
    </location>
</feature>
<evidence type="ECO:0000256" key="4">
    <source>
        <dbReference type="ARBA" id="ARBA00022763"/>
    </source>
</evidence>